<gene>
    <name evidence="1" type="ORF">OIDMADRAFT_57806</name>
</gene>
<dbReference type="STRING" id="913774.A0A0C3H1E4"/>
<organism evidence="1 2">
    <name type="scientific">Oidiodendron maius (strain Zn)</name>
    <dbReference type="NCBI Taxonomy" id="913774"/>
    <lineage>
        <taxon>Eukaryota</taxon>
        <taxon>Fungi</taxon>
        <taxon>Dikarya</taxon>
        <taxon>Ascomycota</taxon>
        <taxon>Pezizomycotina</taxon>
        <taxon>Leotiomycetes</taxon>
        <taxon>Leotiomycetes incertae sedis</taxon>
        <taxon>Myxotrichaceae</taxon>
        <taxon>Oidiodendron</taxon>
    </lineage>
</organism>
<protein>
    <submittedName>
        <fullName evidence="1">Uncharacterized protein</fullName>
    </submittedName>
</protein>
<dbReference type="EMBL" id="KN832882">
    <property type="protein sequence ID" value="KIM97169.1"/>
    <property type="molecule type" value="Genomic_DNA"/>
</dbReference>
<accession>A0A0C3H1E4</accession>
<evidence type="ECO:0000313" key="2">
    <source>
        <dbReference type="Proteomes" id="UP000054321"/>
    </source>
</evidence>
<reference evidence="2" key="2">
    <citation type="submission" date="2015-01" db="EMBL/GenBank/DDBJ databases">
        <title>Evolutionary Origins and Diversification of the Mycorrhizal Mutualists.</title>
        <authorList>
            <consortium name="DOE Joint Genome Institute"/>
            <consortium name="Mycorrhizal Genomics Consortium"/>
            <person name="Kohler A."/>
            <person name="Kuo A."/>
            <person name="Nagy L.G."/>
            <person name="Floudas D."/>
            <person name="Copeland A."/>
            <person name="Barry K.W."/>
            <person name="Cichocki N."/>
            <person name="Veneault-Fourrey C."/>
            <person name="LaButti K."/>
            <person name="Lindquist E.A."/>
            <person name="Lipzen A."/>
            <person name="Lundell T."/>
            <person name="Morin E."/>
            <person name="Murat C."/>
            <person name="Riley R."/>
            <person name="Ohm R."/>
            <person name="Sun H."/>
            <person name="Tunlid A."/>
            <person name="Henrissat B."/>
            <person name="Grigoriev I.V."/>
            <person name="Hibbett D.S."/>
            <person name="Martin F."/>
        </authorList>
    </citation>
    <scope>NUCLEOTIDE SEQUENCE [LARGE SCALE GENOMIC DNA]</scope>
    <source>
        <strain evidence="2">Zn</strain>
    </source>
</reference>
<dbReference type="Proteomes" id="UP000054321">
    <property type="component" value="Unassembled WGS sequence"/>
</dbReference>
<reference evidence="1 2" key="1">
    <citation type="submission" date="2014-04" db="EMBL/GenBank/DDBJ databases">
        <authorList>
            <consortium name="DOE Joint Genome Institute"/>
            <person name="Kuo A."/>
            <person name="Martino E."/>
            <person name="Perotto S."/>
            <person name="Kohler A."/>
            <person name="Nagy L.G."/>
            <person name="Floudas D."/>
            <person name="Copeland A."/>
            <person name="Barry K.W."/>
            <person name="Cichocki N."/>
            <person name="Veneault-Fourrey C."/>
            <person name="LaButti K."/>
            <person name="Lindquist E.A."/>
            <person name="Lipzen A."/>
            <person name="Lundell T."/>
            <person name="Morin E."/>
            <person name="Murat C."/>
            <person name="Sun H."/>
            <person name="Tunlid A."/>
            <person name="Henrissat B."/>
            <person name="Grigoriev I.V."/>
            <person name="Hibbett D.S."/>
            <person name="Martin F."/>
            <person name="Nordberg H.P."/>
            <person name="Cantor M.N."/>
            <person name="Hua S.X."/>
        </authorList>
    </citation>
    <scope>NUCLEOTIDE SEQUENCE [LARGE SCALE GENOMIC DNA]</scope>
    <source>
        <strain evidence="1 2">Zn</strain>
    </source>
</reference>
<dbReference type="OrthoDB" id="194358at2759"/>
<proteinExistence type="predicted"/>
<name>A0A0C3H1E4_OIDMZ</name>
<dbReference type="AlphaFoldDB" id="A0A0C3H1E4"/>
<dbReference type="HOGENOM" id="CLU_1421796_0_0_1"/>
<sequence length="191" mass="21537">MNGEAAWERFQRSADRVIRSRSYRLNISFEGGKKPALDDIGLIDSMQKEAERFNFYSTPRGIDAGARHSSVRDETEKLALLLQASLYFFELQSITYSDDRFVAIVKRSICCRLDPESDAAILLSWTTGFRVKDGIIHLPREAKLCPFAFEVSFKQQLLFGSALFPIDVHFSGGSFASISGFPRSLKVSRPL</sequence>
<evidence type="ECO:0000313" key="1">
    <source>
        <dbReference type="EMBL" id="KIM97169.1"/>
    </source>
</evidence>
<keyword evidence="2" id="KW-1185">Reference proteome</keyword>
<dbReference type="InParanoid" id="A0A0C3H1E4"/>